<reference evidence="5 6" key="1">
    <citation type="submission" date="2014-10" db="EMBL/GenBank/DDBJ databases">
        <title>Draft genome of the hookworm Ancylostoma caninum.</title>
        <authorList>
            <person name="Mitreva M."/>
        </authorList>
    </citation>
    <scope>NUCLEOTIDE SEQUENCE [LARGE SCALE GENOMIC DNA]</scope>
    <source>
        <strain evidence="5 6">Baltimore</strain>
    </source>
</reference>
<feature type="active site" evidence="2">
    <location>
        <position position="67"/>
    </location>
</feature>
<dbReference type="AlphaFoldDB" id="A0A368G912"/>
<dbReference type="Gene3D" id="3.40.390.10">
    <property type="entry name" value="Collagenase (Catalytic Domain)"/>
    <property type="match status" value="1"/>
</dbReference>
<evidence type="ECO:0000313" key="5">
    <source>
        <dbReference type="EMBL" id="RCN40198.1"/>
    </source>
</evidence>
<keyword evidence="2 3" id="KW-0479">Metal-binding</keyword>
<dbReference type="PRINTS" id="PR00480">
    <property type="entry name" value="ASTACIN"/>
</dbReference>
<dbReference type="OrthoDB" id="291007at2759"/>
<dbReference type="SMART" id="SM00235">
    <property type="entry name" value="ZnMc"/>
    <property type="match status" value="1"/>
</dbReference>
<accession>A0A368G912</accession>
<keyword evidence="2 3" id="KW-0482">Metalloprotease</keyword>
<evidence type="ECO:0000256" key="3">
    <source>
        <dbReference type="RuleBase" id="RU361183"/>
    </source>
</evidence>
<keyword evidence="1" id="KW-1015">Disulfide bond</keyword>
<dbReference type="GO" id="GO:0006508">
    <property type="term" value="P:proteolysis"/>
    <property type="evidence" value="ECO:0007669"/>
    <property type="project" value="UniProtKB-KW"/>
</dbReference>
<keyword evidence="2 3" id="KW-0862">Zinc</keyword>
<evidence type="ECO:0000256" key="1">
    <source>
        <dbReference type="ARBA" id="ARBA00023157"/>
    </source>
</evidence>
<dbReference type="STRING" id="29170.A0A368G912"/>
<evidence type="ECO:0000313" key="6">
    <source>
        <dbReference type="Proteomes" id="UP000252519"/>
    </source>
</evidence>
<sequence>MPGDAGASGGRMKRQAAIERPKCNLLGDYLYVADAGGYYSHVGKLGGRQNFSLLSSCTWEIGRAVHEIGHALGLYHTHSRYDRDSYVTVMPELIKEHPNEYRKIRKNESDNYGT</sequence>
<feature type="binding site" evidence="2">
    <location>
        <position position="76"/>
    </location>
    <ligand>
        <name>Zn(2+)</name>
        <dbReference type="ChEBI" id="CHEBI:29105"/>
        <note>catalytic</note>
    </ligand>
</feature>
<dbReference type="PROSITE" id="PS51864">
    <property type="entry name" value="ASTACIN"/>
    <property type="match status" value="1"/>
</dbReference>
<dbReference type="PANTHER" id="PTHR10127:SF850">
    <property type="entry name" value="METALLOENDOPEPTIDASE"/>
    <property type="match status" value="1"/>
</dbReference>
<keyword evidence="2 3" id="KW-0378">Hydrolase</keyword>
<keyword evidence="2 3" id="KW-0645">Protease</keyword>
<evidence type="ECO:0000259" key="4">
    <source>
        <dbReference type="PROSITE" id="PS51864"/>
    </source>
</evidence>
<feature type="binding site" evidence="2">
    <location>
        <position position="66"/>
    </location>
    <ligand>
        <name>Zn(2+)</name>
        <dbReference type="ChEBI" id="CHEBI:29105"/>
        <note>catalytic</note>
    </ligand>
</feature>
<dbReference type="PANTHER" id="PTHR10127">
    <property type="entry name" value="DISCOIDIN, CUB, EGF, LAMININ , AND ZINC METALLOPROTEASE DOMAIN CONTAINING"/>
    <property type="match status" value="1"/>
</dbReference>
<dbReference type="EC" id="3.4.24.-" evidence="3"/>
<proteinExistence type="predicted"/>
<dbReference type="InterPro" id="IPR001506">
    <property type="entry name" value="Peptidase_M12A"/>
</dbReference>
<dbReference type="Proteomes" id="UP000252519">
    <property type="component" value="Unassembled WGS sequence"/>
</dbReference>
<gene>
    <name evidence="5" type="ORF">ANCCAN_13845</name>
</gene>
<dbReference type="SUPFAM" id="SSF55486">
    <property type="entry name" value="Metalloproteases ('zincins'), catalytic domain"/>
    <property type="match status" value="1"/>
</dbReference>
<evidence type="ECO:0000256" key="2">
    <source>
        <dbReference type="PROSITE-ProRule" id="PRU01211"/>
    </source>
</evidence>
<dbReference type="EMBL" id="JOJR01000297">
    <property type="protein sequence ID" value="RCN40198.1"/>
    <property type="molecule type" value="Genomic_DNA"/>
</dbReference>
<name>A0A368G912_ANCCA</name>
<comment type="cofactor">
    <cofactor evidence="2 3">
        <name>Zn(2+)</name>
        <dbReference type="ChEBI" id="CHEBI:29105"/>
    </cofactor>
    <text evidence="2 3">Binds 1 zinc ion per subunit.</text>
</comment>
<comment type="caution">
    <text evidence="5">The sequence shown here is derived from an EMBL/GenBank/DDBJ whole genome shotgun (WGS) entry which is preliminary data.</text>
</comment>
<dbReference type="GO" id="GO:0008270">
    <property type="term" value="F:zinc ion binding"/>
    <property type="evidence" value="ECO:0007669"/>
    <property type="project" value="UniProtKB-UniRule"/>
</dbReference>
<comment type="caution">
    <text evidence="2">Lacks conserved residue(s) required for the propagation of feature annotation.</text>
</comment>
<dbReference type="GO" id="GO:0004222">
    <property type="term" value="F:metalloendopeptidase activity"/>
    <property type="evidence" value="ECO:0007669"/>
    <property type="project" value="UniProtKB-UniRule"/>
</dbReference>
<dbReference type="Pfam" id="PF01400">
    <property type="entry name" value="Astacin"/>
    <property type="match status" value="1"/>
</dbReference>
<protein>
    <recommendedName>
        <fullName evidence="3">Metalloendopeptidase</fullName>
        <ecNumber evidence="3">3.4.24.-</ecNumber>
    </recommendedName>
</protein>
<keyword evidence="6" id="KW-1185">Reference proteome</keyword>
<feature type="domain" description="Peptidase M12A" evidence="4">
    <location>
        <begin position="1"/>
        <end position="114"/>
    </location>
</feature>
<dbReference type="InterPro" id="IPR024079">
    <property type="entry name" value="MetalloPept_cat_dom_sf"/>
</dbReference>
<dbReference type="InterPro" id="IPR006026">
    <property type="entry name" value="Peptidase_Metallo"/>
</dbReference>
<feature type="binding site" evidence="2">
    <location>
        <position position="70"/>
    </location>
    <ligand>
        <name>Zn(2+)</name>
        <dbReference type="ChEBI" id="CHEBI:29105"/>
        <note>catalytic</note>
    </ligand>
</feature>
<organism evidence="5 6">
    <name type="scientific">Ancylostoma caninum</name>
    <name type="common">Dog hookworm</name>
    <dbReference type="NCBI Taxonomy" id="29170"/>
    <lineage>
        <taxon>Eukaryota</taxon>
        <taxon>Metazoa</taxon>
        <taxon>Ecdysozoa</taxon>
        <taxon>Nematoda</taxon>
        <taxon>Chromadorea</taxon>
        <taxon>Rhabditida</taxon>
        <taxon>Rhabditina</taxon>
        <taxon>Rhabditomorpha</taxon>
        <taxon>Strongyloidea</taxon>
        <taxon>Ancylostomatidae</taxon>
        <taxon>Ancylostomatinae</taxon>
        <taxon>Ancylostoma</taxon>
    </lineage>
</organism>